<dbReference type="Gene3D" id="1.20.1300.10">
    <property type="entry name" value="Fumarate reductase/succinate dehydrogenase, transmembrane subunit"/>
    <property type="match status" value="1"/>
</dbReference>
<keyword evidence="4" id="KW-0349">Heme</keyword>
<keyword evidence="8" id="KW-0408">Iron</keyword>
<accession>A0A1Y5RVD4</accession>
<evidence type="ECO:0000313" key="12">
    <source>
        <dbReference type="Proteomes" id="UP000193623"/>
    </source>
</evidence>
<sequence length="123" mass="13276">MAYLTDRKRAEGLGSAKSGTKHFWKMIGSSIALQVMIPLFVFTFGMGLGGTFEEVQAYFSKPLPVIIMAASLIVLISHFTAEAAEAVEDYMHGMAEKLTLLGLNALAYTLIAVGLFALARMAL</sequence>
<reference evidence="11 12" key="1">
    <citation type="submission" date="2017-03" db="EMBL/GenBank/DDBJ databases">
        <authorList>
            <person name="Afonso C.L."/>
            <person name="Miller P.J."/>
            <person name="Scott M.A."/>
            <person name="Spackman E."/>
            <person name="Goraichik I."/>
            <person name="Dimitrov K.M."/>
            <person name="Suarez D.L."/>
            <person name="Swayne D.E."/>
        </authorList>
    </citation>
    <scope>NUCLEOTIDE SEQUENCE [LARGE SCALE GENOMIC DNA]</scope>
    <source>
        <strain evidence="11 12">CECT 8397</strain>
    </source>
</reference>
<evidence type="ECO:0000256" key="4">
    <source>
        <dbReference type="ARBA" id="ARBA00022617"/>
    </source>
</evidence>
<dbReference type="AlphaFoldDB" id="A0A1Y5RVD4"/>
<dbReference type="OrthoDB" id="9809280at2"/>
<keyword evidence="12" id="KW-1185">Reference proteome</keyword>
<comment type="function">
    <text evidence="2">Membrane-anchoring subunit of succinate dehydrogenase (SDH).</text>
</comment>
<comment type="cofactor">
    <cofactor evidence="1">
        <name>heme</name>
        <dbReference type="ChEBI" id="CHEBI:30413"/>
    </cofactor>
</comment>
<gene>
    <name evidence="11" type="ORF">PSJ8397_01057</name>
</gene>
<organism evidence="11 12">
    <name type="scientific">Pseudooctadecabacter jejudonensis</name>
    <dbReference type="NCBI Taxonomy" id="1391910"/>
    <lineage>
        <taxon>Bacteria</taxon>
        <taxon>Pseudomonadati</taxon>
        <taxon>Pseudomonadota</taxon>
        <taxon>Alphaproteobacteria</taxon>
        <taxon>Rhodobacterales</taxon>
        <taxon>Paracoccaceae</taxon>
        <taxon>Pseudooctadecabacter</taxon>
    </lineage>
</organism>
<dbReference type="RefSeq" id="WP_085863537.1">
    <property type="nucleotide sequence ID" value="NZ_FWFT01000002.1"/>
</dbReference>
<evidence type="ECO:0000256" key="8">
    <source>
        <dbReference type="ARBA" id="ARBA00023004"/>
    </source>
</evidence>
<proteinExistence type="predicted"/>
<evidence type="ECO:0000256" key="2">
    <source>
        <dbReference type="ARBA" id="ARBA00004050"/>
    </source>
</evidence>
<keyword evidence="6" id="KW-0479">Metal-binding</keyword>
<dbReference type="GO" id="GO:0046872">
    <property type="term" value="F:metal ion binding"/>
    <property type="evidence" value="ECO:0007669"/>
    <property type="project" value="UniProtKB-KW"/>
</dbReference>
<name>A0A1Y5RVD4_9RHOB</name>
<feature type="transmembrane region" description="Helical" evidence="10">
    <location>
        <begin position="101"/>
        <end position="119"/>
    </location>
</feature>
<feature type="transmembrane region" description="Helical" evidence="10">
    <location>
        <begin position="63"/>
        <end position="81"/>
    </location>
</feature>
<protein>
    <submittedName>
        <fullName evidence="11">Succinate dehydrogenase/Fumarate reductase transmembrane subunit</fullName>
    </submittedName>
</protein>
<dbReference type="InterPro" id="IPR000701">
    <property type="entry name" value="SuccDH_FuR_B_TM-su"/>
</dbReference>
<comment type="subcellular location">
    <subcellularLocation>
        <location evidence="3">Membrane</location>
    </subcellularLocation>
</comment>
<dbReference type="EMBL" id="FWFT01000002">
    <property type="protein sequence ID" value="SLN26410.1"/>
    <property type="molecule type" value="Genomic_DNA"/>
</dbReference>
<keyword evidence="5 10" id="KW-0812">Transmembrane</keyword>
<dbReference type="Proteomes" id="UP000193623">
    <property type="component" value="Unassembled WGS sequence"/>
</dbReference>
<evidence type="ECO:0000256" key="7">
    <source>
        <dbReference type="ARBA" id="ARBA00022989"/>
    </source>
</evidence>
<evidence type="ECO:0000256" key="3">
    <source>
        <dbReference type="ARBA" id="ARBA00004370"/>
    </source>
</evidence>
<dbReference type="SUPFAM" id="SSF81343">
    <property type="entry name" value="Fumarate reductase respiratory complex transmembrane subunits"/>
    <property type="match status" value="1"/>
</dbReference>
<dbReference type="InterPro" id="IPR034804">
    <property type="entry name" value="SQR/QFR_C/D"/>
</dbReference>
<dbReference type="Pfam" id="PF01127">
    <property type="entry name" value="Sdh_cyt"/>
    <property type="match status" value="1"/>
</dbReference>
<dbReference type="GO" id="GO:0016020">
    <property type="term" value="C:membrane"/>
    <property type="evidence" value="ECO:0007669"/>
    <property type="project" value="UniProtKB-SubCell"/>
</dbReference>
<keyword evidence="7 10" id="KW-1133">Transmembrane helix</keyword>
<evidence type="ECO:0000256" key="6">
    <source>
        <dbReference type="ARBA" id="ARBA00022723"/>
    </source>
</evidence>
<evidence type="ECO:0000313" key="11">
    <source>
        <dbReference type="EMBL" id="SLN26410.1"/>
    </source>
</evidence>
<evidence type="ECO:0000256" key="5">
    <source>
        <dbReference type="ARBA" id="ARBA00022692"/>
    </source>
</evidence>
<evidence type="ECO:0000256" key="10">
    <source>
        <dbReference type="SAM" id="Phobius"/>
    </source>
</evidence>
<evidence type="ECO:0000256" key="1">
    <source>
        <dbReference type="ARBA" id="ARBA00001971"/>
    </source>
</evidence>
<feature type="transmembrane region" description="Helical" evidence="10">
    <location>
        <begin position="31"/>
        <end position="51"/>
    </location>
</feature>
<evidence type="ECO:0000256" key="9">
    <source>
        <dbReference type="ARBA" id="ARBA00023136"/>
    </source>
</evidence>
<keyword evidence="9 10" id="KW-0472">Membrane</keyword>